<proteinExistence type="inferred from homology"/>
<dbReference type="InterPro" id="IPR018499">
    <property type="entry name" value="Tetraspanin/Peripherin"/>
</dbReference>
<protein>
    <submittedName>
        <fullName evidence="7">Tetraspanin-10</fullName>
    </submittedName>
</protein>
<comment type="similarity">
    <text evidence="2">Belongs to the tetraspanin (TM4SF) family.</text>
</comment>
<evidence type="ECO:0000256" key="1">
    <source>
        <dbReference type="ARBA" id="ARBA00004141"/>
    </source>
</evidence>
<feature type="transmembrane region" description="Helical" evidence="6">
    <location>
        <begin position="42"/>
        <end position="64"/>
    </location>
</feature>
<organism evidence="7 8">
    <name type="scientific">Platanthera zijinensis</name>
    <dbReference type="NCBI Taxonomy" id="2320716"/>
    <lineage>
        <taxon>Eukaryota</taxon>
        <taxon>Viridiplantae</taxon>
        <taxon>Streptophyta</taxon>
        <taxon>Embryophyta</taxon>
        <taxon>Tracheophyta</taxon>
        <taxon>Spermatophyta</taxon>
        <taxon>Magnoliopsida</taxon>
        <taxon>Liliopsida</taxon>
        <taxon>Asparagales</taxon>
        <taxon>Orchidaceae</taxon>
        <taxon>Orchidoideae</taxon>
        <taxon>Orchideae</taxon>
        <taxon>Orchidinae</taxon>
        <taxon>Platanthera</taxon>
    </lineage>
</organism>
<evidence type="ECO:0000313" key="7">
    <source>
        <dbReference type="EMBL" id="KAK8951922.1"/>
    </source>
</evidence>
<evidence type="ECO:0000256" key="4">
    <source>
        <dbReference type="ARBA" id="ARBA00022989"/>
    </source>
</evidence>
<dbReference type="PRINTS" id="PR00259">
    <property type="entry name" value="TMFOUR"/>
</dbReference>
<dbReference type="GO" id="GO:0016020">
    <property type="term" value="C:membrane"/>
    <property type="evidence" value="ECO:0007669"/>
    <property type="project" value="UniProtKB-SubCell"/>
</dbReference>
<keyword evidence="5 6" id="KW-0472">Membrane</keyword>
<feature type="transmembrane region" description="Helical" evidence="6">
    <location>
        <begin position="70"/>
        <end position="96"/>
    </location>
</feature>
<evidence type="ECO:0000256" key="6">
    <source>
        <dbReference type="SAM" id="Phobius"/>
    </source>
</evidence>
<feature type="transmembrane region" description="Helical" evidence="6">
    <location>
        <begin position="12"/>
        <end position="30"/>
    </location>
</feature>
<keyword evidence="4 6" id="KW-1133">Transmembrane helix</keyword>
<keyword evidence="3 6" id="KW-0812">Transmembrane</keyword>
<feature type="transmembrane region" description="Helical" evidence="6">
    <location>
        <begin position="231"/>
        <end position="250"/>
    </location>
</feature>
<comment type="caution">
    <text evidence="7">The sequence shown here is derived from an EMBL/GenBank/DDBJ whole genome shotgun (WGS) entry which is preliminary data.</text>
</comment>
<evidence type="ECO:0000256" key="3">
    <source>
        <dbReference type="ARBA" id="ARBA00022692"/>
    </source>
</evidence>
<dbReference type="EMBL" id="JBBWWQ010000003">
    <property type="protein sequence ID" value="KAK8951922.1"/>
    <property type="molecule type" value="Genomic_DNA"/>
</dbReference>
<keyword evidence="8" id="KW-1185">Reference proteome</keyword>
<accession>A0AAP0BVV5</accession>
<dbReference type="Proteomes" id="UP001418222">
    <property type="component" value="Unassembled WGS sequence"/>
</dbReference>
<evidence type="ECO:0000256" key="2">
    <source>
        <dbReference type="ARBA" id="ARBA00006840"/>
    </source>
</evidence>
<dbReference type="PANTHER" id="PTHR32191">
    <property type="entry name" value="TETRASPANIN-8-RELATED"/>
    <property type="match status" value="1"/>
</dbReference>
<evidence type="ECO:0000256" key="5">
    <source>
        <dbReference type="ARBA" id="ARBA00023136"/>
    </source>
</evidence>
<dbReference type="AlphaFoldDB" id="A0AAP0BVV5"/>
<evidence type="ECO:0000313" key="8">
    <source>
        <dbReference type="Proteomes" id="UP001418222"/>
    </source>
</evidence>
<dbReference type="Pfam" id="PF00335">
    <property type="entry name" value="Tetraspanin"/>
    <property type="match status" value="1"/>
</dbReference>
<sequence length="268" mass="29937">MSTGTSTFVIRWINFLIMILGVGVICFGVWMSTRHDQCHKTLTVPVMCLGAVILLISLVGFVGALKNITFLLWVYLVLLLLILVAILAFTVLAFIITNNGSGHAVSGIRFKEYHLQDYSIWFLKEINNTKNWGRLKSCFLMSEDCNNLPKKYKTLKAFKSAELTPIEAGCCRPPSECGYPAVNASFYDLSYHPTSTSKDCKLYKNTQNVKCYDCDSCKAGVAQYMKAEWRIVAVLNLILFVILAAVYFVACCARRNASTENSSKEGRG</sequence>
<name>A0AAP0BVV5_9ASPA</name>
<reference evidence="7 8" key="1">
    <citation type="journal article" date="2022" name="Nat. Plants">
        <title>Genomes of leafy and leafless Platanthera orchids illuminate the evolution of mycoheterotrophy.</title>
        <authorList>
            <person name="Li M.H."/>
            <person name="Liu K.W."/>
            <person name="Li Z."/>
            <person name="Lu H.C."/>
            <person name="Ye Q.L."/>
            <person name="Zhang D."/>
            <person name="Wang J.Y."/>
            <person name="Li Y.F."/>
            <person name="Zhong Z.M."/>
            <person name="Liu X."/>
            <person name="Yu X."/>
            <person name="Liu D.K."/>
            <person name="Tu X.D."/>
            <person name="Liu B."/>
            <person name="Hao Y."/>
            <person name="Liao X.Y."/>
            <person name="Jiang Y.T."/>
            <person name="Sun W.H."/>
            <person name="Chen J."/>
            <person name="Chen Y.Q."/>
            <person name="Ai Y."/>
            <person name="Zhai J.W."/>
            <person name="Wu S.S."/>
            <person name="Zhou Z."/>
            <person name="Hsiao Y.Y."/>
            <person name="Wu W.L."/>
            <person name="Chen Y.Y."/>
            <person name="Lin Y.F."/>
            <person name="Hsu J.L."/>
            <person name="Li C.Y."/>
            <person name="Wang Z.W."/>
            <person name="Zhao X."/>
            <person name="Zhong W.Y."/>
            <person name="Ma X.K."/>
            <person name="Ma L."/>
            <person name="Huang J."/>
            <person name="Chen G.Z."/>
            <person name="Huang M.Z."/>
            <person name="Huang L."/>
            <person name="Peng D.H."/>
            <person name="Luo Y.B."/>
            <person name="Zou S.Q."/>
            <person name="Chen S.P."/>
            <person name="Lan S."/>
            <person name="Tsai W.C."/>
            <person name="Van de Peer Y."/>
            <person name="Liu Z.J."/>
        </authorList>
    </citation>
    <scope>NUCLEOTIDE SEQUENCE [LARGE SCALE GENOMIC DNA]</scope>
    <source>
        <strain evidence="7">Lor287</strain>
    </source>
</reference>
<dbReference type="GO" id="GO:0009734">
    <property type="term" value="P:auxin-activated signaling pathway"/>
    <property type="evidence" value="ECO:0007669"/>
    <property type="project" value="InterPro"/>
</dbReference>
<dbReference type="InterPro" id="IPR044991">
    <property type="entry name" value="TET_plant"/>
</dbReference>
<gene>
    <name evidence="7" type="primary">TET10</name>
    <name evidence="7" type="ORF">KSP39_PZI004792</name>
</gene>
<comment type="subcellular location">
    <subcellularLocation>
        <location evidence="1">Membrane</location>
        <topology evidence="1">Multi-pass membrane protein</topology>
    </subcellularLocation>
</comment>